<organism evidence="6 7">
    <name type="scientific">Synchytrium microbalum</name>
    <dbReference type="NCBI Taxonomy" id="1806994"/>
    <lineage>
        <taxon>Eukaryota</taxon>
        <taxon>Fungi</taxon>
        <taxon>Fungi incertae sedis</taxon>
        <taxon>Chytridiomycota</taxon>
        <taxon>Chytridiomycota incertae sedis</taxon>
        <taxon>Chytridiomycetes</taxon>
        <taxon>Synchytriales</taxon>
        <taxon>Synchytriaceae</taxon>
        <taxon>Synchytrium</taxon>
    </lineage>
</organism>
<dbReference type="RefSeq" id="XP_031026257.1">
    <property type="nucleotide sequence ID" value="XM_031167621.1"/>
</dbReference>
<feature type="compositionally biased region" description="Basic and acidic residues" evidence="3">
    <location>
        <begin position="1008"/>
        <end position="1019"/>
    </location>
</feature>
<dbReference type="InterPro" id="IPR000595">
    <property type="entry name" value="cNMP-bd_dom"/>
</dbReference>
<keyword evidence="1" id="KW-0407">Ion channel</keyword>
<dbReference type="OrthoDB" id="2139973at2759"/>
<dbReference type="Pfam" id="PF00027">
    <property type="entry name" value="cNMP_binding"/>
    <property type="match status" value="1"/>
</dbReference>
<dbReference type="Gene3D" id="2.60.120.10">
    <property type="entry name" value="Jelly Rolls"/>
    <property type="match status" value="1"/>
</dbReference>
<evidence type="ECO:0000259" key="5">
    <source>
        <dbReference type="PROSITE" id="PS50042"/>
    </source>
</evidence>
<feature type="compositionally biased region" description="Basic residues" evidence="3">
    <location>
        <begin position="1020"/>
        <end position="1031"/>
    </location>
</feature>
<gene>
    <name evidence="6" type="ORF">SmJEL517_g01693</name>
</gene>
<feature type="compositionally biased region" description="Polar residues" evidence="3">
    <location>
        <begin position="937"/>
        <end position="952"/>
    </location>
</feature>
<proteinExistence type="predicted"/>
<dbReference type="GO" id="GO:0005221">
    <property type="term" value="F:intracellularly cyclic nucleotide-activated monoatomic cation channel activity"/>
    <property type="evidence" value="ECO:0007669"/>
    <property type="project" value="InterPro"/>
</dbReference>
<dbReference type="Proteomes" id="UP000319731">
    <property type="component" value="Unassembled WGS sequence"/>
</dbReference>
<dbReference type="InterPro" id="IPR050866">
    <property type="entry name" value="CNG_cation_channel"/>
</dbReference>
<dbReference type="SUPFAM" id="SSF81324">
    <property type="entry name" value="Voltage-gated potassium channels"/>
    <property type="match status" value="1"/>
</dbReference>
<sequence>MQEPTRLIGRAPSVQVTPADTPPDHTPVDTPARATTPDTLYPRPTFAPVTTSGNTLQLRRHSTATERSASVTTTSTASSLSLNRLEQEHRILSVSVVPDGSDPRSLSVLPVDASDGASPASKLAIARNSLVQRAAVGSSPQKMPLATDPQYVSTPYIASRSGSVVSYQEPRTTSIESLQILQPIPINVSAIRIKATPSTMSNTAANTVARAKSMSGPARSVTSSNDDPIESSQPIDCGSQEYIEEPQYSEAPPQVTWQMKTRQSLTSYWEVVLRYRMIIWTFLKRFAPPAKIDPNATWYIWWNRIILLCQMEQIIVMPFIMSFVPGLVGDSFHMLLVFGICCFIFDMALLCHVFFKTRLHTQNEWGEEIDLKVVVKDYMIKSLGIFELLGALPWDFIALAVPCEMMPSGWGCHQIRLWALFRVFKSIFGFPLSTVFNANLPGLPIPISRLCKSLAIFMLIGHIDTCLFWLVEISLPPGTRWIDETAIPLTNPEISWTTQYPVTLLGSLASLVLKLRTAYMPSECLFVVFEFIAGILAYGTLFAEIFAVLRMFDESATKAHQDVEHRLHMDNVREYMRENSLPPEVQDQVLAYKEIQYRRVQGMDEAHLFDDIPRSVQQKIQEQLYMELVRSVPLFGGVDDERIRQAVCFAIKPLMLLDGWILFHAGDEGQEMFFIKSGNIEICIGPEQRVVATLGPGNFFGELALFDSDSGKRTATTRGKGQTELCVLSKHDFQQILSRFPSLAERVAQAVIARREERAKNEVKAAEARRQEAEAAAALAAQTIQTRSSAMIQRVINMSSKMLVKAIGSTTSLTVSTRQGPTPGKSGASILLPGRSSVGMDHRRNESHPSHMNQSLSIQVDDENSSRNESDSGTDSFLEESDSDGSQENVIVHSPTSRRASRNPSYIQSNSLLQVGNPSSNSNLQNPLLKADRRRPSQSSLRSFTHNSQNTEAPRLPSAMLRSSKSFESNKSRQSITAKDLEDITGQKDSSGKSISGGGNSRGVRFKSANDNRRGSIHSDHKRKQRKRRPSLKTLTNVLKWQPPAEAILPADPLYREAHLKAWKQSFWRRHEAAINSVGRQVEGRARGMSV</sequence>
<keyword evidence="1" id="KW-1071">Ligand-gated ion channel</keyword>
<dbReference type="AlphaFoldDB" id="A0A507C8C7"/>
<keyword evidence="7" id="KW-1185">Reference proteome</keyword>
<evidence type="ECO:0000256" key="4">
    <source>
        <dbReference type="SAM" id="Phobius"/>
    </source>
</evidence>
<dbReference type="SUPFAM" id="SSF51206">
    <property type="entry name" value="cAMP-binding domain-like"/>
    <property type="match status" value="1"/>
</dbReference>
<dbReference type="InterPro" id="IPR018490">
    <property type="entry name" value="cNMP-bd_dom_sf"/>
</dbReference>
<protein>
    <recommendedName>
        <fullName evidence="5">Cyclic nucleotide-binding domain-containing protein</fullName>
    </recommendedName>
</protein>
<feature type="coiled-coil region" evidence="2">
    <location>
        <begin position="756"/>
        <end position="783"/>
    </location>
</feature>
<dbReference type="GeneID" id="42002918"/>
<feature type="region of interest" description="Disordered" evidence="3">
    <location>
        <begin position="812"/>
        <end position="1035"/>
    </location>
</feature>
<feature type="compositionally biased region" description="Low complexity" evidence="3">
    <location>
        <begin position="917"/>
        <end position="929"/>
    </location>
</feature>
<feature type="region of interest" description="Disordered" evidence="3">
    <location>
        <begin position="211"/>
        <end position="236"/>
    </location>
</feature>
<feature type="region of interest" description="Disordered" evidence="3">
    <location>
        <begin position="1"/>
        <end position="54"/>
    </location>
</feature>
<evidence type="ECO:0000256" key="1">
    <source>
        <dbReference type="ARBA" id="ARBA00023286"/>
    </source>
</evidence>
<feature type="compositionally biased region" description="Polar residues" evidence="3">
    <location>
        <begin position="886"/>
        <end position="916"/>
    </location>
</feature>
<feature type="transmembrane region" description="Helical" evidence="4">
    <location>
        <begin position="525"/>
        <end position="549"/>
    </location>
</feature>
<keyword evidence="4" id="KW-1133">Transmembrane helix</keyword>
<dbReference type="Gene3D" id="1.10.287.630">
    <property type="entry name" value="Helix hairpin bin"/>
    <property type="match status" value="1"/>
</dbReference>
<feature type="compositionally biased region" description="Polar residues" evidence="3">
    <location>
        <begin position="220"/>
        <end position="234"/>
    </location>
</feature>
<keyword evidence="1" id="KW-0406">Ion transport</keyword>
<feature type="domain" description="Cyclic nucleotide-binding" evidence="5">
    <location>
        <begin position="634"/>
        <end position="754"/>
    </location>
</feature>
<evidence type="ECO:0000256" key="2">
    <source>
        <dbReference type="SAM" id="Coils"/>
    </source>
</evidence>
<dbReference type="STRING" id="1806994.A0A507C8C7"/>
<dbReference type="CDD" id="cd00038">
    <property type="entry name" value="CAP_ED"/>
    <property type="match status" value="1"/>
</dbReference>
<keyword evidence="1" id="KW-0813">Transport</keyword>
<dbReference type="PANTHER" id="PTHR45638:SF11">
    <property type="entry name" value="CYCLIC NUCLEOTIDE-GATED CATION CHANNEL SUBUNIT A"/>
    <property type="match status" value="1"/>
</dbReference>
<dbReference type="PROSITE" id="PS50042">
    <property type="entry name" value="CNMP_BINDING_3"/>
    <property type="match status" value="1"/>
</dbReference>
<keyword evidence="2" id="KW-0175">Coiled coil</keyword>
<keyword evidence="4" id="KW-0472">Membrane</keyword>
<dbReference type="GO" id="GO:0044877">
    <property type="term" value="F:protein-containing complex binding"/>
    <property type="evidence" value="ECO:0007669"/>
    <property type="project" value="TreeGrafter"/>
</dbReference>
<keyword evidence="4" id="KW-0812">Transmembrane</keyword>
<evidence type="ECO:0000256" key="3">
    <source>
        <dbReference type="SAM" id="MobiDB-lite"/>
    </source>
</evidence>
<dbReference type="EMBL" id="QEAO01000006">
    <property type="protein sequence ID" value="TPX35872.1"/>
    <property type="molecule type" value="Genomic_DNA"/>
</dbReference>
<dbReference type="InterPro" id="IPR014710">
    <property type="entry name" value="RmlC-like_jellyroll"/>
</dbReference>
<name>A0A507C8C7_9FUNG</name>
<evidence type="ECO:0000313" key="6">
    <source>
        <dbReference type="EMBL" id="TPX35872.1"/>
    </source>
</evidence>
<feature type="transmembrane region" description="Helical" evidence="4">
    <location>
        <begin position="305"/>
        <end position="328"/>
    </location>
</feature>
<feature type="compositionally biased region" description="Polar residues" evidence="3">
    <location>
        <begin position="961"/>
        <end position="977"/>
    </location>
</feature>
<reference evidence="6 7" key="1">
    <citation type="journal article" date="2019" name="Sci. Rep.">
        <title>Comparative genomics of chytrid fungi reveal insights into the obligate biotrophic and pathogenic lifestyle of Synchytrium endobioticum.</title>
        <authorList>
            <person name="van de Vossenberg B.T.L.H."/>
            <person name="Warris S."/>
            <person name="Nguyen H.D.T."/>
            <person name="van Gent-Pelzer M.P.E."/>
            <person name="Joly D.L."/>
            <person name="van de Geest H.C."/>
            <person name="Bonants P.J.M."/>
            <person name="Smith D.S."/>
            <person name="Levesque C.A."/>
            <person name="van der Lee T.A.J."/>
        </authorList>
    </citation>
    <scope>NUCLEOTIDE SEQUENCE [LARGE SCALE GENOMIC DNA]</scope>
    <source>
        <strain evidence="6 7">JEL517</strain>
    </source>
</reference>
<evidence type="ECO:0000313" key="7">
    <source>
        <dbReference type="Proteomes" id="UP000319731"/>
    </source>
</evidence>
<feature type="compositionally biased region" description="Basic and acidic residues" evidence="3">
    <location>
        <begin position="840"/>
        <end position="849"/>
    </location>
</feature>
<dbReference type="SMART" id="SM00100">
    <property type="entry name" value="cNMP"/>
    <property type="match status" value="1"/>
</dbReference>
<dbReference type="PANTHER" id="PTHR45638">
    <property type="entry name" value="CYCLIC NUCLEOTIDE-GATED CATION CHANNEL SUBUNIT A"/>
    <property type="match status" value="1"/>
</dbReference>
<comment type="caution">
    <text evidence="6">The sequence shown here is derived from an EMBL/GenBank/DDBJ whole genome shotgun (WGS) entry which is preliminary data.</text>
</comment>
<feature type="transmembrane region" description="Helical" evidence="4">
    <location>
        <begin position="334"/>
        <end position="355"/>
    </location>
</feature>
<accession>A0A507C8C7</accession>